<dbReference type="InterPro" id="IPR018955">
    <property type="entry name" value="BCDHK/PDK_N"/>
</dbReference>
<dbReference type="Gene3D" id="1.20.140.20">
    <property type="entry name" value="Alpha-ketoacid/pyruvate dehydrogenase kinase, N-terminal domain"/>
    <property type="match status" value="1"/>
</dbReference>
<evidence type="ECO:0000256" key="6">
    <source>
        <dbReference type="ARBA" id="ARBA00022840"/>
    </source>
</evidence>
<comment type="similarity">
    <text evidence="1 8">Belongs to the PDK/BCKDK protein kinase family.</text>
</comment>
<dbReference type="GO" id="GO:0004740">
    <property type="term" value="F:pyruvate dehydrogenase (acetyl-transferring) kinase activity"/>
    <property type="evidence" value="ECO:0007669"/>
    <property type="project" value="TreeGrafter"/>
</dbReference>
<evidence type="ECO:0000256" key="4">
    <source>
        <dbReference type="ARBA" id="ARBA00022741"/>
    </source>
</evidence>
<gene>
    <name evidence="10" type="ORF">PACLA_8A070519</name>
</gene>
<keyword evidence="4 8" id="KW-0547">Nucleotide-binding</keyword>
<keyword evidence="7 8" id="KW-0496">Mitochondrion</keyword>
<dbReference type="PANTHER" id="PTHR11947:SF20">
    <property type="entry name" value="[3-METHYL-2-OXOBUTANOATE DEHYDROGENASE [LIPOAMIDE]] KINASE, MITOCHONDRIAL"/>
    <property type="match status" value="1"/>
</dbReference>
<name>A0A6S7JSZ9_PARCT</name>
<evidence type="ECO:0000313" key="10">
    <source>
        <dbReference type="EMBL" id="CAB4034677.1"/>
    </source>
</evidence>
<dbReference type="EMBL" id="CACRXK020020327">
    <property type="protein sequence ID" value="CAB4034677.1"/>
    <property type="molecule type" value="Genomic_DNA"/>
</dbReference>
<dbReference type="Pfam" id="PF10436">
    <property type="entry name" value="BCDHK_Adom3"/>
    <property type="match status" value="1"/>
</dbReference>
<dbReference type="Proteomes" id="UP001152795">
    <property type="component" value="Unassembled WGS sequence"/>
</dbReference>
<dbReference type="AlphaFoldDB" id="A0A6S7JSZ9"/>
<protein>
    <recommendedName>
        <fullName evidence="8">Protein-serine/threonine kinase</fullName>
        <ecNumber evidence="8">2.7.11.-</ecNumber>
    </recommendedName>
</protein>
<evidence type="ECO:0000256" key="5">
    <source>
        <dbReference type="ARBA" id="ARBA00022777"/>
    </source>
</evidence>
<accession>A0A6S7JSZ9</accession>
<evidence type="ECO:0000256" key="3">
    <source>
        <dbReference type="ARBA" id="ARBA00022679"/>
    </source>
</evidence>
<organism evidence="10 11">
    <name type="scientific">Paramuricea clavata</name>
    <name type="common">Red gorgonian</name>
    <name type="synonym">Violescent sea-whip</name>
    <dbReference type="NCBI Taxonomy" id="317549"/>
    <lineage>
        <taxon>Eukaryota</taxon>
        <taxon>Metazoa</taxon>
        <taxon>Cnidaria</taxon>
        <taxon>Anthozoa</taxon>
        <taxon>Octocorallia</taxon>
        <taxon>Malacalcyonacea</taxon>
        <taxon>Plexauridae</taxon>
        <taxon>Paramuricea</taxon>
    </lineage>
</organism>
<dbReference type="GO" id="GO:0005524">
    <property type="term" value="F:ATP binding"/>
    <property type="evidence" value="ECO:0007669"/>
    <property type="project" value="UniProtKB-UniRule"/>
</dbReference>
<reference evidence="10" key="1">
    <citation type="submission" date="2020-04" db="EMBL/GenBank/DDBJ databases">
        <authorList>
            <person name="Alioto T."/>
            <person name="Alioto T."/>
            <person name="Gomez Garrido J."/>
        </authorList>
    </citation>
    <scope>NUCLEOTIDE SEQUENCE</scope>
    <source>
        <strain evidence="10">A484AB</strain>
    </source>
</reference>
<keyword evidence="11" id="KW-1185">Reference proteome</keyword>
<dbReference type="OrthoDB" id="3264224at2759"/>
<evidence type="ECO:0000259" key="9">
    <source>
        <dbReference type="Pfam" id="PF10436"/>
    </source>
</evidence>
<dbReference type="GO" id="GO:0005759">
    <property type="term" value="C:mitochondrial matrix"/>
    <property type="evidence" value="ECO:0007669"/>
    <property type="project" value="UniProtKB-SubCell"/>
</dbReference>
<keyword evidence="6 8" id="KW-0067">ATP-binding</keyword>
<keyword evidence="3 8" id="KW-0808">Transferase</keyword>
<feature type="domain" description="Branched-chain alpha-ketoacid dehydrogenase kinase/Pyruvate dehydrogenase kinase N-terminal" evidence="9">
    <location>
        <begin position="55"/>
        <end position="205"/>
    </location>
</feature>
<evidence type="ECO:0000256" key="2">
    <source>
        <dbReference type="ARBA" id="ARBA00022553"/>
    </source>
</evidence>
<dbReference type="GO" id="GO:0010906">
    <property type="term" value="P:regulation of glucose metabolic process"/>
    <property type="evidence" value="ECO:0007669"/>
    <property type="project" value="TreeGrafter"/>
</dbReference>
<dbReference type="SUPFAM" id="SSF55874">
    <property type="entry name" value="ATPase domain of HSP90 chaperone/DNA topoisomerase II/histidine kinase"/>
    <property type="match status" value="1"/>
</dbReference>
<keyword evidence="2" id="KW-0597">Phosphoprotein</keyword>
<proteinExistence type="inferred from homology"/>
<evidence type="ECO:0000313" key="11">
    <source>
        <dbReference type="Proteomes" id="UP001152795"/>
    </source>
</evidence>
<evidence type="ECO:0000256" key="1">
    <source>
        <dbReference type="ARBA" id="ARBA00006155"/>
    </source>
</evidence>
<dbReference type="InterPro" id="IPR039028">
    <property type="entry name" value="BCKD/PDK"/>
</dbReference>
<keyword evidence="5 8" id="KW-0418">Kinase</keyword>
<comment type="caution">
    <text evidence="10">The sequence shown here is derived from an EMBL/GenBank/DDBJ whole genome shotgun (WGS) entry which is preliminary data.</text>
</comment>
<dbReference type="PANTHER" id="PTHR11947">
    <property type="entry name" value="PYRUVATE DEHYDROGENASE KINASE"/>
    <property type="match status" value="1"/>
</dbReference>
<comment type="subcellular location">
    <subcellularLocation>
        <location evidence="8">Mitochondrion matrix</location>
    </subcellularLocation>
</comment>
<sequence length="315" mass="36469">MKIFKSLQRLACNPWRRNISCGVKLNCERRHKIKGWSYVNQATIENFAAKPSVKVTPFQLLNAGKFADGKHLIRNVQFLQHELVIRCARRLVAFHSLPYIVAVNPDISDTYELYIRAFDHLSRQPKIKDLESERKYSKMVKTLLNDHRHVVTSLARGFKECKHQVAYGTIHSFLDKTLKSRLGMRLLAEHHIGLREEKSDVVGVIVTDLRLKTVIERTADFVKQVCEHHYGVCPEIVIDGHTDASFSYIPAPLEYILLELLKNAMRSTVEFHSDKYTFESTSMPSIKITICSNDKVFTIRLVTLLPRLWFYFHSV</sequence>
<dbReference type="InterPro" id="IPR036784">
    <property type="entry name" value="AK/P_DHK_N_sf"/>
</dbReference>
<dbReference type="SUPFAM" id="SSF69012">
    <property type="entry name" value="alpha-ketoacid dehydrogenase kinase, N-terminal domain"/>
    <property type="match status" value="1"/>
</dbReference>
<dbReference type="InterPro" id="IPR036890">
    <property type="entry name" value="HATPase_C_sf"/>
</dbReference>
<evidence type="ECO:0000256" key="8">
    <source>
        <dbReference type="RuleBase" id="RU366032"/>
    </source>
</evidence>
<evidence type="ECO:0000256" key="7">
    <source>
        <dbReference type="ARBA" id="ARBA00023128"/>
    </source>
</evidence>
<dbReference type="Gene3D" id="3.30.565.10">
    <property type="entry name" value="Histidine kinase-like ATPase, C-terminal domain"/>
    <property type="match status" value="1"/>
</dbReference>
<dbReference type="EC" id="2.7.11.-" evidence="8"/>